<sequence length="305" mass="34505">FYNGYYPFYPQERSSSFFNMQQVIIILVFLVCAVSFLIILPGIRGKGRLFWFLRIILSLFIGVVIVAVNFTSDWETGSVQTSTSYKSFSNVTVDAEVGLYVGLEGVNITLKGNPVHQINETIDYNEQFSWRYRSNYDDNYYHGLQKGLPNPILYIAEKFTLESPCRVYAQYRLSGHYASAMLWVAFCAWIVSNILFSLPVLAYGGFMMVTTGTFMIFSILSFSTIRNTPLCSIYVGSAALSTQFGPSFWLTLAIGLLCILIGLIVILMDQLIPEKLKMFFMLNEDDGDDVLLEGYGNNSYIEDTS</sequence>
<dbReference type="InParanoid" id="H3ABE7"/>
<evidence type="ECO:0000256" key="5">
    <source>
        <dbReference type="ARBA" id="ARBA00023136"/>
    </source>
</evidence>
<gene>
    <name evidence="8" type="primary">DUOX2</name>
</gene>
<dbReference type="GeneTree" id="ENSGT00390000008240"/>
<reference evidence="8" key="2">
    <citation type="submission" date="2025-08" db="UniProtKB">
        <authorList>
            <consortium name="Ensembl"/>
        </authorList>
    </citation>
    <scope>IDENTIFICATION</scope>
</reference>
<protein>
    <submittedName>
        <fullName evidence="8">Dual oxidase 2</fullName>
    </submittedName>
</protein>
<keyword evidence="5 7" id="KW-0472">Membrane</keyword>
<dbReference type="OMA" id="DIYPFYT"/>
<evidence type="ECO:0000313" key="8">
    <source>
        <dbReference type="Ensembl" id="ENSLACP00000006968.1"/>
    </source>
</evidence>
<dbReference type="EMBL" id="AFYH01067066">
    <property type="status" value="NOT_ANNOTATED_CDS"/>
    <property type="molecule type" value="Genomic_DNA"/>
</dbReference>
<feature type="transmembrane region" description="Helical" evidence="7">
    <location>
        <begin position="51"/>
        <end position="70"/>
    </location>
</feature>
<dbReference type="GO" id="GO:0015031">
    <property type="term" value="P:protein transport"/>
    <property type="evidence" value="ECO:0007669"/>
    <property type="project" value="InterPro"/>
</dbReference>
<proteinExistence type="inferred from homology"/>
<evidence type="ECO:0000256" key="7">
    <source>
        <dbReference type="SAM" id="Phobius"/>
    </source>
</evidence>
<evidence type="ECO:0000256" key="1">
    <source>
        <dbReference type="ARBA" id="ARBA00004141"/>
    </source>
</evidence>
<comment type="subcellular location">
    <subcellularLocation>
        <location evidence="1">Membrane</location>
        <topology evidence="1">Multi-pass membrane protein</topology>
    </subcellularLocation>
</comment>
<evidence type="ECO:0000256" key="4">
    <source>
        <dbReference type="ARBA" id="ARBA00022989"/>
    </source>
</evidence>
<feature type="transmembrane region" description="Helical" evidence="7">
    <location>
        <begin position="214"/>
        <end position="235"/>
    </location>
</feature>
<dbReference type="AlphaFoldDB" id="H3ABE7"/>
<dbReference type="InterPro" id="IPR018469">
    <property type="entry name" value="Dual_oxidase_maturation_fac"/>
</dbReference>
<dbReference type="GO" id="GO:0005789">
    <property type="term" value="C:endoplasmic reticulum membrane"/>
    <property type="evidence" value="ECO:0007669"/>
    <property type="project" value="InterPro"/>
</dbReference>
<keyword evidence="4 7" id="KW-1133">Transmembrane helix</keyword>
<evidence type="ECO:0000256" key="3">
    <source>
        <dbReference type="ARBA" id="ARBA00022692"/>
    </source>
</evidence>
<dbReference type="PANTHER" id="PTHR31158:SF1">
    <property type="entry name" value="DOXA1 FACTOR-RELATED"/>
    <property type="match status" value="1"/>
</dbReference>
<dbReference type="PANTHER" id="PTHR31158">
    <property type="entry name" value="DUAL OXIDASE 2"/>
    <property type="match status" value="1"/>
</dbReference>
<evidence type="ECO:0000256" key="2">
    <source>
        <dbReference type="ARBA" id="ARBA00009816"/>
    </source>
</evidence>
<dbReference type="Pfam" id="PF10204">
    <property type="entry name" value="DuoxA"/>
    <property type="match status" value="1"/>
</dbReference>
<evidence type="ECO:0000256" key="6">
    <source>
        <dbReference type="ARBA" id="ARBA00023180"/>
    </source>
</evidence>
<dbReference type="FunCoup" id="H3ABE7">
    <property type="interactions" value="42"/>
</dbReference>
<dbReference type="eggNOG" id="KOG3921">
    <property type="taxonomic scope" value="Eukaryota"/>
</dbReference>
<organism evidence="8 9">
    <name type="scientific">Latimeria chalumnae</name>
    <name type="common">Coelacanth</name>
    <dbReference type="NCBI Taxonomy" id="7897"/>
    <lineage>
        <taxon>Eukaryota</taxon>
        <taxon>Metazoa</taxon>
        <taxon>Chordata</taxon>
        <taxon>Craniata</taxon>
        <taxon>Vertebrata</taxon>
        <taxon>Euteleostomi</taxon>
        <taxon>Coelacanthiformes</taxon>
        <taxon>Coelacanthidae</taxon>
        <taxon>Latimeria</taxon>
    </lineage>
</organism>
<dbReference type="Ensembl" id="ENSLACT00000007027.1">
    <property type="protein sequence ID" value="ENSLACP00000006968.1"/>
    <property type="gene ID" value="ENSLACG00000006188.1"/>
</dbReference>
<dbReference type="STRING" id="7897.ENSLACP00000006968"/>
<keyword evidence="6" id="KW-0325">Glycoprotein</keyword>
<keyword evidence="3 7" id="KW-0812">Transmembrane</keyword>
<name>H3ABE7_LATCH</name>
<feature type="transmembrane region" description="Helical" evidence="7">
    <location>
        <begin position="20"/>
        <end position="39"/>
    </location>
</feature>
<reference evidence="8" key="3">
    <citation type="submission" date="2025-09" db="UniProtKB">
        <authorList>
            <consortium name="Ensembl"/>
        </authorList>
    </citation>
    <scope>IDENTIFICATION</scope>
</reference>
<keyword evidence="9" id="KW-1185">Reference proteome</keyword>
<reference evidence="9" key="1">
    <citation type="submission" date="2011-08" db="EMBL/GenBank/DDBJ databases">
        <title>The draft genome of Latimeria chalumnae.</title>
        <authorList>
            <person name="Di Palma F."/>
            <person name="Alfoldi J."/>
            <person name="Johnson J."/>
            <person name="Berlin A."/>
            <person name="Gnerre S."/>
            <person name="Jaffe D."/>
            <person name="MacCallum I."/>
            <person name="Young S."/>
            <person name="Walker B.J."/>
            <person name="Lander E."/>
            <person name="Lindblad-Toh K."/>
        </authorList>
    </citation>
    <scope>NUCLEOTIDE SEQUENCE [LARGE SCALE GENOMIC DNA]</scope>
    <source>
        <strain evidence="9">Wild caught</strain>
    </source>
</reference>
<evidence type="ECO:0000313" key="9">
    <source>
        <dbReference type="Proteomes" id="UP000008672"/>
    </source>
</evidence>
<feature type="transmembrane region" description="Helical" evidence="7">
    <location>
        <begin position="247"/>
        <end position="268"/>
    </location>
</feature>
<accession>H3ABE7</accession>
<dbReference type="Proteomes" id="UP000008672">
    <property type="component" value="Unassembled WGS sequence"/>
</dbReference>
<dbReference type="HOGENOM" id="CLU_045258_0_0_1"/>
<feature type="transmembrane region" description="Helical" evidence="7">
    <location>
        <begin position="180"/>
        <end position="202"/>
    </location>
</feature>
<comment type="similarity">
    <text evidence="2">Belongs to the DUOXA family.</text>
</comment>
<dbReference type="EMBL" id="AFYH01067065">
    <property type="status" value="NOT_ANNOTATED_CDS"/>
    <property type="molecule type" value="Genomic_DNA"/>
</dbReference>